<proteinExistence type="predicted"/>
<dbReference type="AlphaFoldDB" id="A0A5C5Q936"/>
<evidence type="ECO:0000313" key="3">
    <source>
        <dbReference type="Proteomes" id="UP000182858"/>
    </source>
</evidence>
<dbReference type="Proteomes" id="UP000317951">
    <property type="component" value="Unassembled WGS sequence"/>
</dbReference>
<sequence length="64" mass="6962">MNDESMLPGSPRFGHEGAVIWLTGLSASLQPQLRLETARESLEASVATLLGYVLEKIPRPLKAD</sequence>
<accession>A0A5C5Q936</accession>
<evidence type="ECO:0000313" key="2">
    <source>
        <dbReference type="EMBL" id="TWS02267.1"/>
    </source>
</evidence>
<organism evidence="2 4">
    <name type="scientific">Pseudomonas extremaustralis</name>
    <dbReference type="NCBI Taxonomy" id="359110"/>
    <lineage>
        <taxon>Bacteria</taxon>
        <taxon>Pseudomonadati</taxon>
        <taxon>Pseudomonadota</taxon>
        <taxon>Gammaproteobacteria</taxon>
        <taxon>Pseudomonadales</taxon>
        <taxon>Pseudomonadaceae</taxon>
        <taxon>Pseudomonas</taxon>
    </lineage>
</organism>
<reference evidence="2 4" key="2">
    <citation type="submission" date="2019-06" db="EMBL/GenBank/DDBJ databases">
        <title>Pseudomonas bimorpha sp. nov. isolated from bovine raw milk and skim milk concentrate.</title>
        <authorList>
            <person name="Hofmann K."/>
            <person name="Huptas C."/>
            <person name="Doll E."/>
            <person name="Scherer S."/>
            <person name="Wenning M."/>
        </authorList>
    </citation>
    <scope>NUCLEOTIDE SEQUENCE [LARGE SCALE GENOMIC DNA]</scope>
    <source>
        <strain evidence="2 4">DSM 17835</strain>
    </source>
</reference>
<dbReference type="GeneID" id="78552841"/>
<dbReference type="Proteomes" id="UP000182858">
    <property type="component" value="Chromosome I"/>
</dbReference>
<gene>
    <name evidence="2" type="ORF">FIV36_20995</name>
    <name evidence="1" type="ORF">SAMN05216591_1338</name>
</gene>
<evidence type="ECO:0000313" key="4">
    <source>
        <dbReference type="Proteomes" id="UP000317951"/>
    </source>
</evidence>
<dbReference type="EMBL" id="LT629689">
    <property type="protein sequence ID" value="SDE90514.1"/>
    <property type="molecule type" value="Genomic_DNA"/>
</dbReference>
<reference evidence="1 3" key="1">
    <citation type="submission" date="2016-10" db="EMBL/GenBank/DDBJ databases">
        <authorList>
            <person name="Varghese N."/>
            <person name="Submissions S."/>
        </authorList>
    </citation>
    <scope>NUCLEOTIDE SEQUENCE [LARGE SCALE GENOMIC DNA]</scope>
    <source>
        <strain evidence="1 3">DSM 17835</strain>
    </source>
</reference>
<protein>
    <submittedName>
        <fullName evidence="2">Uncharacterized protein</fullName>
    </submittedName>
</protein>
<evidence type="ECO:0000313" key="1">
    <source>
        <dbReference type="EMBL" id="SDE90514.1"/>
    </source>
</evidence>
<keyword evidence="3" id="KW-1185">Reference proteome</keyword>
<name>A0A5C5Q936_9PSED</name>
<dbReference type="EMBL" id="VFET01000019">
    <property type="protein sequence ID" value="TWS02267.1"/>
    <property type="molecule type" value="Genomic_DNA"/>
</dbReference>
<dbReference type="RefSeq" id="WP_010565470.1">
    <property type="nucleotide sequence ID" value="NZ_JARIXU010000052.1"/>
</dbReference>